<dbReference type="InterPro" id="IPR007627">
    <property type="entry name" value="RNA_pol_sigma70_r2"/>
</dbReference>
<evidence type="ECO:0000259" key="8">
    <source>
        <dbReference type="Pfam" id="PF04545"/>
    </source>
</evidence>
<evidence type="ECO:0000256" key="5">
    <source>
        <dbReference type="ARBA" id="ARBA00023163"/>
    </source>
</evidence>
<dbReference type="SUPFAM" id="SSF88659">
    <property type="entry name" value="Sigma3 and sigma4 domains of RNA polymerase sigma factors"/>
    <property type="match status" value="1"/>
</dbReference>
<organism evidence="9 10">
    <name type="scientific">Streptomyces endophytica</name>
    <dbReference type="NCBI Taxonomy" id="2991496"/>
    <lineage>
        <taxon>Bacteria</taxon>
        <taxon>Bacillati</taxon>
        <taxon>Actinomycetota</taxon>
        <taxon>Actinomycetes</taxon>
        <taxon>Kitasatosporales</taxon>
        <taxon>Streptomycetaceae</taxon>
        <taxon>Streptomyces</taxon>
    </lineage>
</organism>
<protein>
    <submittedName>
        <fullName evidence="9">SigE family RNA polymerase sigma factor</fullName>
    </submittedName>
</protein>
<feature type="domain" description="RNA polymerase sigma-70 region 2" evidence="7">
    <location>
        <begin position="100"/>
        <end position="162"/>
    </location>
</feature>
<dbReference type="Gene3D" id="1.10.1740.10">
    <property type="match status" value="1"/>
</dbReference>
<keyword evidence="4" id="KW-0238">DNA-binding</keyword>
<proteinExistence type="inferred from homology"/>
<feature type="region of interest" description="Disordered" evidence="6">
    <location>
        <begin position="49"/>
        <end position="93"/>
    </location>
</feature>
<dbReference type="PANTHER" id="PTHR43133">
    <property type="entry name" value="RNA POLYMERASE ECF-TYPE SIGMA FACTO"/>
    <property type="match status" value="1"/>
</dbReference>
<reference evidence="9" key="1">
    <citation type="submission" date="2022-11" db="EMBL/GenBank/DDBJ databases">
        <title>Identification and genomic analyses of a novel endophytic actinobacterium Streptomyces endophytica sp. nov. with potential for biocontrol of Yam anthracnose.</title>
        <authorList>
            <person name="Huang X."/>
        </authorList>
    </citation>
    <scope>NUCLEOTIDE SEQUENCE</scope>
    <source>
        <strain evidence="9">HNM0140</strain>
    </source>
</reference>
<keyword evidence="3" id="KW-0731">Sigma factor</keyword>
<feature type="compositionally biased region" description="Basic and acidic residues" evidence="6">
    <location>
        <begin position="49"/>
        <end position="60"/>
    </location>
</feature>
<dbReference type="EMBL" id="CP110636">
    <property type="protein sequence ID" value="UZJ30324.1"/>
    <property type="molecule type" value="Genomic_DNA"/>
</dbReference>
<name>A0ABY6P929_9ACTN</name>
<evidence type="ECO:0000313" key="9">
    <source>
        <dbReference type="EMBL" id="UZJ30324.1"/>
    </source>
</evidence>
<evidence type="ECO:0000256" key="6">
    <source>
        <dbReference type="SAM" id="MobiDB-lite"/>
    </source>
</evidence>
<keyword evidence="2" id="KW-0805">Transcription regulation</keyword>
<dbReference type="InterPro" id="IPR039425">
    <property type="entry name" value="RNA_pol_sigma-70-like"/>
</dbReference>
<evidence type="ECO:0000313" key="10">
    <source>
        <dbReference type="Proteomes" id="UP001164959"/>
    </source>
</evidence>
<dbReference type="InterPro" id="IPR013325">
    <property type="entry name" value="RNA_pol_sigma_r2"/>
</dbReference>
<dbReference type="RefSeq" id="WP_265361779.1">
    <property type="nucleotide sequence ID" value="NZ_CP110636.1"/>
</dbReference>
<evidence type="ECO:0000256" key="3">
    <source>
        <dbReference type="ARBA" id="ARBA00023082"/>
    </source>
</evidence>
<dbReference type="InterPro" id="IPR014325">
    <property type="entry name" value="RNA_pol_sigma-E_actinobac"/>
</dbReference>
<dbReference type="Gene3D" id="1.10.10.10">
    <property type="entry name" value="Winged helix-like DNA-binding domain superfamily/Winged helix DNA-binding domain"/>
    <property type="match status" value="1"/>
</dbReference>
<dbReference type="InterPro" id="IPR036388">
    <property type="entry name" value="WH-like_DNA-bd_sf"/>
</dbReference>
<dbReference type="InterPro" id="IPR013324">
    <property type="entry name" value="RNA_pol_sigma_r3/r4-like"/>
</dbReference>
<comment type="similarity">
    <text evidence="1">Belongs to the sigma-70 factor family. ECF subfamily.</text>
</comment>
<keyword evidence="5" id="KW-0804">Transcription</keyword>
<dbReference type="PANTHER" id="PTHR43133:SF50">
    <property type="entry name" value="ECF RNA POLYMERASE SIGMA FACTOR SIGM"/>
    <property type="match status" value="1"/>
</dbReference>
<accession>A0ABY6P929</accession>
<evidence type="ECO:0000256" key="4">
    <source>
        <dbReference type="ARBA" id="ARBA00023125"/>
    </source>
</evidence>
<gene>
    <name evidence="9" type="ORF">OJ254_07955</name>
</gene>
<feature type="compositionally biased region" description="Pro residues" evidence="6">
    <location>
        <begin position="62"/>
        <end position="91"/>
    </location>
</feature>
<dbReference type="Proteomes" id="UP001164959">
    <property type="component" value="Chromosome"/>
</dbReference>
<evidence type="ECO:0000259" key="7">
    <source>
        <dbReference type="Pfam" id="PF04542"/>
    </source>
</evidence>
<dbReference type="InterPro" id="IPR007630">
    <property type="entry name" value="RNA_pol_sigma70_r4"/>
</dbReference>
<dbReference type="Pfam" id="PF04542">
    <property type="entry name" value="Sigma70_r2"/>
    <property type="match status" value="1"/>
</dbReference>
<dbReference type="SUPFAM" id="SSF88946">
    <property type="entry name" value="Sigma2 domain of RNA polymerase sigma factors"/>
    <property type="match status" value="1"/>
</dbReference>
<dbReference type="InterPro" id="IPR014284">
    <property type="entry name" value="RNA_pol_sigma-70_dom"/>
</dbReference>
<dbReference type="Pfam" id="PF04545">
    <property type="entry name" value="Sigma70_r4"/>
    <property type="match status" value="1"/>
</dbReference>
<feature type="domain" description="RNA polymerase sigma-70 region 4" evidence="8">
    <location>
        <begin position="194"/>
        <end position="241"/>
    </location>
</feature>
<evidence type="ECO:0000256" key="1">
    <source>
        <dbReference type="ARBA" id="ARBA00010641"/>
    </source>
</evidence>
<evidence type="ECO:0000256" key="2">
    <source>
        <dbReference type="ARBA" id="ARBA00023015"/>
    </source>
</evidence>
<dbReference type="NCBIfam" id="TIGR02937">
    <property type="entry name" value="sigma70-ECF"/>
    <property type="match status" value="1"/>
</dbReference>
<dbReference type="NCBIfam" id="TIGR02983">
    <property type="entry name" value="SigE-fam_strep"/>
    <property type="match status" value="1"/>
</dbReference>
<dbReference type="CDD" id="cd06171">
    <property type="entry name" value="Sigma70_r4"/>
    <property type="match status" value="1"/>
</dbReference>
<sequence length="249" mass="27664">MEYSAAVCPAPVRFAVPGRRRARWRWLVPSRWLVPARWLLHTVRPASAHRDTSDSLRDSSRPGPPARPLPTTGEPPCPTTGEPPPPDPPPTISELYHAQRLAMVRLAVLLVDDRATAEDVVQDAFTALYKRHGERLADVDNALAYLRTAVVNAARSVLRRRRTARDYTPPHEADAPSAEERIVLDEEHREVFAALSGLTARRREVLVLRYWGDLTEAQIAATLGISRGAVKSIASRALDSLEKILEGRS</sequence>
<keyword evidence="10" id="KW-1185">Reference proteome</keyword>